<dbReference type="InterPro" id="IPR022655">
    <property type="entry name" value="DUF1553"/>
</dbReference>
<dbReference type="PANTHER" id="PTHR35889">
    <property type="entry name" value="CYCLOINULO-OLIGOSACCHARIDE FRUCTANOTRANSFERASE-RELATED"/>
    <property type="match status" value="1"/>
</dbReference>
<reference evidence="5 6" key="1">
    <citation type="submission" date="2019-02" db="EMBL/GenBank/DDBJ databases">
        <title>Deep-cultivation of Planctomycetes and their phenomic and genomic characterization uncovers novel biology.</title>
        <authorList>
            <person name="Wiegand S."/>
            <person name="Jogler M."/>
            <person name="Boedeker C."/>
            <person name="Pinto D."/>
            <person name="Vollmers J."/>
            <person name="Rivas-Marin E."/>
            <person name="Kohn T."/>
            <person name="Peeters S.H."/>
            <person name="Heuer A."/>
            <person name="Rast P."/>
            <person name="Oberbeckmann S."/>
            <person name="Bunk B."/>
            <person name="Jeske O."/>
            <person name="Meyerdierks A."/>
            <person name="Storesund J.E."/>
            <person name="Kallscheuer N."/>
            <person name="Luecker S."/>
            <person name="Lage O.M."/>
            <person name="Pohl T."/>
            <person name="Merkel B.J."/>
            <person name="Hornburger P."/>
            <person name="Mueller R.-W."/>
            <person name="Bruemmer F."/>
            <person name="Labrenz M."/>
            <person name="Spormann A.M."/>
            <person name="Op Den Camp H."/>
            <person name="Overmann J."/>
            <person name="Amann R."/>
            <person name="Jetten M.S.M."/>
            <person name="Mascher T."/>
            <person name="Medema M.H."/>
            <person name="Devos D.P."/>
            <person name="Kaster A.-K."/>
            <person name="Ovreas L."/>
            <person name="Rohde M."/>
            <person name="Galperin M.Y."/>
            <person name="Jogler C."/>
        </authorList>
    </citation>
    <scope>NUCLEOTIDE SEQUENCE [LARGE SCALE GENOMIC DNA]</scope>
    <source>
        <strain evidence="5 6">KOR42</strain>
    </source>
</reference>
<keyword evidence="2" id="KW-0732">Signal</keyword>
<gene>
    <name evidence="5" type="ORF">KOR42_35470</name>
</gene>
<keyword evidence="6" id="KW-1185">Reference proteome</keyword>
<feature type="domain" description="DUF1549" evidence="3">
    <location>
        <begin position="83"/>
        <end position="277"/>
    </location>
</feature>
<protein>
    <recommendedName>
        <fullName evidence="7">DUF1549 domain-containing protein</fullName>
    </recommendedName>
</protein>
<dbReference type="OrthoDB" id="289126at2"/>
<proteinExistence type="predicted"/>
<evidence type="ECO:0008006" key="7">
    <source>
        <dbReference type="Google" id="ProtNLM"/>
    </source>
</evidence>
<feature type="domain" description="DUF1553" evidence="4">
    <location>
        <begin position="319"/>
        <end position="429"/>
    </location>
</feature>
<dbReference type="AlphaFoldDB" id="A0A5C5WN37"/>
<dbReference type="Proteomes" id="UP000317243">
    <property type="component" value="Unassembled WGS sequence"/>
</dbReference>
<evidence type="ECO:0000259" key="4">
    <source>
        <dbReference type="Pfam" id="PF07587"/>
    </source>
</evidence>
<name>A0A5C5WN37_9PLAN</name>
<feature type="chain" id="PRO_5022700634" description="DUF1549 domain-containing protein" evidence="2">
    <location>
        <begin position="33"/>
        <end position="542"/>
    </location>
</feature>
<dbReference type="PANTHER" id="PTHR35889:SF3">
    <property type="entry name" value="F-BOX DOMAIN-CONTAINING PROTEIN"/>
    <property type="match status" value="1"/>
</dbReference>
<accession>A0A5C5WN37</accession>
<comment type="caution">
    <text evidence="5">The sequence shown here is derived from an EMBL/GenBank/DDBJ whole genome shotgun (WGS) entry which is preliminary data.</text>
</comment>
<dbReference type="RefSeq" id="WP_146510993.1">
    <property type="nucleotide sequence ID" value="NZ_SIHI01000013.1"/>
</dbReference>
<sequence precursor="true">MHERFRRLRRRFTFCVACLSGVLLITSQCIEAAPPRKKGRNPANRLPDLKDSEDKLKFLEQIRSSFPTVKSRRRSTYGSADLDEQLEKYISRETRTPLAPIVDDATFVRRVYLDVAGRFPTSAEIKQFVSNTAPDKRSVLIDELLETEEFARKLARYWRTVVFSESNANRNSVNPQAFEDWLFEEFHADSGWDRMVGEMVSATPKRKKDTKPQDNGWHQDHGPNNFVLANERKPELIASATARLFMGISIGCAECHDHPFDKWKREQFHEMAAFFSPGRYYMTDQYDPSQKSVVEAKFLLGEKPPKVLKPDQRRVAGAAYLIYNPDNYWFARAFVNRVWNELLGDGFYSVDSLGPDKEVMHQLVVNRLAASFRYEKFKPKWLYRTILNSRAYQRETRTIERTEDLFTAVRPARLRPYEISDNVEQLVGENKGLSSAINRTFEQDPSIPQRDLEGSIQQALLMMNNGTLNNKLINSSLKKQLMKMKDSKALVTEAFVSVLAREPTAEELSRYEQHIKTSSKRNEAVDDILWVLVNSSEFITKR</sequence>
<evidence type="ECO:0000313" key="6">
    <source>
        <dbReference type="Proteomes" id="UP000317243"/>
    </source>
</evidence>
<organism evidence="5 6">
    <name type="scientific">Thalassoglobus neptunius</name>
    <dbReference type="NCBI Taxonomy" id="1938619"/>
    <lineage>
        <taxon>Bacteria</taxon>
        <taxon>Pseudomonadati</taxon>
        <taxon>Planctomycetota</taxon>
        <taxon>Planctomycetia</taxon>
        <taxon>Planctomycetales</taxon>
        <taxon>Planctomycetaceae</taxon>
        <taxon>Thalassoglobus</taxon>
    </lineage>
</organism>
<evidence type="ECO:0000256" key="1">
    <source>
        <dbReference type="SAM" id="MobiDB-lite"/>
    </source>
</evidence>
<feature type="region of interest" description="Disordered" evidence="1">
    <location>
        <begin position="203"/>
        <end position="225"/>
    </location>
</feature>
<evidence type="ECO:0000313" key="5">
    <source>
        <dbReference type="EMBL" id="TWT51499.1"/>
    </source>
</evidence>
<evidence type="ECO:0000259" key="3">
    <source>
        <dbReference type="Pfam" id="PF07583"/>
    </source>
</evidence>
<dbReference type="Pfam" id="PF07587">
    <property type="entry name" value="PSD1"/>
    <property type="match status" value="1"/>
</dbReference>
<evidence type="ECO:0000256" key="2">
    <source>
        <dbReference type="SAM" id="SignalP"/>
    </source>
</evidence>
<dbReference type="InterPro" id="IPR011444">
    <property type="entry name" value="DUF1549"/>
</dbReference>
<dbReference type="EMBL" id="SIHI01000013">
    <property type="protein sequence ID" value="TWT51499.1"/>
    <property type="molecule type" value="Genomic_DNA"/>
</dbReference>
<dbReference type="Pfam" id="PF07583">
    <property type="entry name" value="PSCyt2"/>
    <property type="match status" value="1"/>
</dbReference>
<feature type="signal peptide" evidence="2">
    <location>
        <begin position="1"/>
        <end position="32"/>
    </location>
</feature>